<feature type="binding site" evidence="4">
    <location>
        <position position="198"/>
    </location>
    <ligand>
        <name>substrate</name>
    </ligand>
</feature>
<dbReference type="EMBL" id="VKHP01000132">
    <property type="protein sequence ID" value="NEU99489.1"/>
    <property type="molecule type" value="Genomic_DNA"/>
</dbReference>
<feature type="binding site" evidence="4">
    <location>
        <position position="306"/>
    </location>
    <ligand>
        <name>Mg(2+)</name>
        <dbReference type="ChEBI" id="CHEBI:18420"/>
        <note>structural</note>
    </ligand>
</feature>
<feature type="binding site" evidence="4">
    <location>
        <position position="358"/>
    </location>
    <ligand>
        <name>Mg(2+)</name>
        <dbReference type="ChEBI" id="CHEBI:18420"/>
        <note>structural</note>
    </ligand>
</feature>
<comment type="function">
    <text evidence="4">Responsible for the hydrolysis of cyanuric acid, an intermediate formed during catabolism of s-triazine based compounds in herbicides such as atrazine and polymers such as melamine. Catalyzes the hydrolytic opening of the s-triazine ring of cyanuric acid (2,4,6-trihydroxy-s-triazine) to yield carbon dioxide and carboxybiuret, which spontaneously decarboxylates to biuret.</text>
</comment>
<dbReference type="InterPro" id="IPR043007">
    <property type="entry name" value="AtzD/Barbiturase_RUC"/>
</dbReference>
<name>A0A6P1BMT5_9BRAD</name>
<feature type="binding site" evidence="4">
    <location>
        <position position="333"/>
    </location>
    <ligand>
        <name>substrate</name>
    </ligand>
</feature>
<reference evidence="5 6" key="1">
    <citation type="journal article" date="2020" name="Arch. Microbiol.">
        <title>Bradyrhizobium uaiense sp. nov., a new highly efficient cowpea symbiont.</title>
        <authorList>
            <person name="Cabral Michel D."/>
            <person name="Azarias Guimaraes A."/>
            <person name="Martins da Costa E."/>
            <person name="Soares de Carvalho T."/>
            <person name="Balsanelli E."/>
            <person name="Willems A."/>
            <person name="Maltempi de Souza E."/>
            <person name="de Souza Moreira F.M."/>
        </authorList>
    </citation>
    <scope>NUCLEOTIDE SEQUENCE [LARGE SCALE GENOMIC DNA]</scope>
    <source>
        <strain evidence="5 6">UFLA 03-164</strain>
    </source>
</reference>
<feature type="region of interest" description="RU C" evidence="4">
    <location>
        <begin position="258"/>
        <end position="378"/>
    </location>
</feature>
<dbReference type="GO" id="GO:0019381">
    <property type="term" value="P:atrazine catabolic process"/>
    <property type="evidence" value="ECO:0007669"/>
    <property type="project" value="UniProtKB-UniRule"/>
</dbReference>
<protein>
    <recommendedName>
        <fullName evidence="4">Cyanuric acid amidohydrolase</fullName>
        <shortName evidence="4">CAH</shortName>
        <ecNumber evidence="4">3.5.2.15</ecNumber>
    </recommendedName>
</protein>
<dbReference type="NCBIfam" id="TIGR02714">
    <property type="entry name" value="amido_AtzD_TrzD"/>
    <property type="match status" value="1"/>
</dbReference>
<organism evidence="5 6">
    <name type="scientific">Bradyrhizobium uaiense</name>
    <dbReference type="NCBI Taxonomy" id="2594946"/>
    <lineage>
        <taxon>Bacteria</taxon>
        <taxon>Pseudomonadati</taxon>
        <taxon>Pseudomonadota</taxon>
        <taxon>Alphaproteobacteria</taxon>
        <taxon>Hyphomicrobiales</taxon>
        <taxon>Nitrobacteraceae</taxon>
        <taxon>Bradyrhizobium</taxon>
    </lineage>
</organism>
<evidence type="ECO:0000313" key="5">
    <source>
        <dbReference type="EMBL" id="NEU99489.1"/>
    </source>
</evidence>
<feature type="binding site" evidence="4">
    <location>
        <position position="54"/>
    </location>
    <ligand>
        <name>substrate</name>
    </ligand>
</feature>
<feature type="region of interest" description="RU A" evidence="4">
    <location>
        <begin position="1"/>
        <end position="105"/>
    </location>
</feature>
<feature type="active site" description="Nucleophile" evidence="4">
    <location>
        <position position="235"/>
    </location>
</feature>
<dbReference type="GO" id="GO:0046872">
    <property type="term" value="F:metal ion binding"/>
    <property type="evidence" value="ECO:0007669"/>
    <property type="project" value="UniProtKB-UniRule"/>
</dbReference>
<accession>A0A6P1BMT5</accession>
<dbReference type="HAMAP" id="MF_01989">
    <property type="entry name" value="Cyc_amidohydrol"/>
    <property type="match status" value="1"/>
</dbReference>
<dbReference type="GO" id="GO:0018753">
    <property type="term" value="F:cyanuric acid amidohydrolase activity"/>
    <property type="evidence" value="ECO:0007669"/>
    <property type="project" value="UniProtKB-UniRule"/>
</dbReference>
<feature type="binding site" evidence="4">
    <location>
        <position position="360"/>
    </location>
    <ligand>
        <name>Mg(2+)</name>
        <dbReference type="ChEBI" id="CHEBI:18420"/>
        <note>structural</note>
    </ligand>
</feature>
<dbReference type="Pfam" id="PF09663">
    <property type="entry name" value="Amido_AtzD_TrzD"/>
    <property type="match status" value="1"/>
</dbReference>
<feature type="binding site" evidence="4">
    <location>
        <begin position="352"/>
        <end position="353"/>
    </location>
    <ligand>
        <name>substrate</name>
    </ligand>
</feature>
<evidence type="ECO:0000313" key="6">
    <source>
        <dbReference type="Proteomes" id="UP000468531"/>
    </source>
</evidence>
<comment type="caution">
    <text evidence="5">The sequence shown here is derived from an EMBL/GenBank/DDBJ whole genome shotgun (WGS) entry which is preliminary data.</text>
</comment>
<comment type="caution">
    <text evidence="4">Lacks conserved residue(s) required for the propagation of feature annotation.</text>
</comment>
<comment type="pathway">
    <text evidence="4">Xenobiotic degradation; atrazine degradation; biuret from cyanurate: step 1/1.</text>
</comment>
<keyword evidence="6" id="KW-1185">Reference proteome</keyword>
<comment type="similarity">
    <text evidence="1 4">Belongs to the cyclic amide hydrolase (CyAH) family.</text>
</comment>
<dbReference type="RefSeq" id="WP_163158758.1">
    <property type="nucleotide sequence ID" value="NZ_VKHP01000132.1"/>
</dbReference>
<keyword evidence="3 4" id="KW-0378">Hydrolase</keyword>
<evidence type="ECO:0000256" key="1">
    <source>
        <dbReference type="ARBA" id="ARBA00010947"/>
    </source>
</evidence>
<comment type="catalytic activity">
    <reaction evidence="4">
        <text>cyanurate + H2O = 1-carboxybiuret + H(+)</text>
        <dbReference type="Rhea" id="RHEA:70363"/>
        <dbReference type="ChEBI" id="CHEBI:15377"/>
        <dbReference type="ChEBI" id="CHEBI:15378"/>
        <dbReference type="ChEBI" id="CHEBI:38028"/>
        <dbReference type="ChEBI" id="CHEBI:142864"/>
        <dbReference type="EC" id="3.5.2.15"/>
    </reaction>
</comment>
<gene>
    <name evidence="5" type="ORF">FNJ47_27575</name>
</gene>
<evidence type="ECO:0000256" key="4">
    <source>
        <dbReference type="HAMAP-Rule" id="MF_01989"/>
    </source>
</evidence>
<sequence>MRTNSVNVVRIPTNGPGDVSGLLSLIQQGKIDPRSIVAILGKTEGNGGVNDFTREYAVSALSAALAPYVDLPSQRVEQRIAFVMSGGTEGVLSPHLTVFTRDDVSDRGSEVISGKRLSIGMAHTRDFLPEEIGRDAQIRETAKAVAAAMAQAAIVDPQDVHFVQIKCPLLTSDRIEAAMARGNETATNSAYGSMAYSRGASALGVAVALGEIEGEIEDKDVLRRFDLFSSVASTSAGIELMHNVVIVLGNSASSAAPFAIGHAVMRDAIDSAAVIDALKSVGLHTEHDSKPSTAARELVNIFAKAEAAPSGCIRGFRHVMLEDTDISSTRHARAAVGGLIGGLSGTGAVYVSGGAEHQGPSGGGPVAVIARLSDDQSD</sequence>
<feature type="binding site" evidence="4">
    <location>
        <position position="359"/>
    </location>
    <ligand>
        <name>Mg(2+)</name>
        <dbReference type="ChEBI" id="CHEBI:18420"/>
        <note>structural</note>
    </ligand>
</feature>
<keyword evidence="4" id="KW-0479">Metal-binding</keyword>
<comment type="domain">
    <text evidence="4">The monomer structure is formed from three repeating units (RUs) that share the same structure as one another. The monomer, the active site and substrate all possess threefold rotational symmetry, to the extent that the active site possesses three potential Ser-Lys catalytic dyads. It is possible that any or all of the three active-site serines may act as nucleophile (albeit only one can do so per catalytic cycle).</text>
</comment>
<dbReference type="AlphaFoldDB" id="A0A6P1BMT5"/>
<dbReference type="Gene3D" id="3.30.1330.180">
    <property type="entry name" value="Cyanuric acid hydrolase/Barbiturase, RU B"/>
    <property type="match status" value="1"/>
</dbReference>
<dbReference type="InterPro" id="IPR043008">
    <property type="entry name" value="AtzD/Barbiturase_RUA"/>
</dbReference>
<feature type="binding site" evidence="4">
    <location>
        <begin position="235"/>
        <end position="236"/>
    </location>
    <ligand>
        <name>substrate</name>
    </ligand>
</feature>
<feature type="site" description="Important for substrate specificity" evidence="4">
    <location>
        <position position="329"/>
    </location>
</feature>
<dbReference type="Gene3D" id="3.30.1330.160">
    <property type="entry name" value="Cyanuric acid hydrolase/Barbituras, RU C"/>
    <property type="match status" value="1"/>
</dbReference>
<feature type="active site" evidence="4">
    <location>
        <position position="166"/>
    </location>
</feature>
<dbReference type="Proteomes" id="UP000468531">
    <property type="component" value="Unassembled WGS sequence"/>
</dbReference>
<dbReference type="InterPro" id="IPR014086">
    <property type="entry name" value="AtzD/Barbiturase"/>
</dbReference>
<comment type="activity regulation">
    <text evidence="4">Inhibited by barbituric acid.</text>
</comment>
<proteinExistence type="inferred from homology"/>
<comment type="subunit">
    <text evidence="2 4">Homotetramer.</text>
</comment>
<feature type="binding site" evidence="4">
    <location>
        <position position="363"/>
    </location>
    <ligand>
        <name>Mg(2+)</name>
        <dbReference type="ChEBI" id="CHEBI:18420"/>
        <note>structural</note>
    </ligand>
</feature>
<evidence type="ECO:0000256" key="3">
    <source>
        <dbReference type="ARBA" id="ARBA00022801"/>
    </source>
</evidence>
<feature type="binding site" evidence="4">
    <location>
        <position position="355"/>
    </location>
    <ligand>
        <name>Mg(2+)</name>
        <dbReference type="ChEBI" id="CHEBI:18420"/>
        <note>structural</note>
    </ligand>
</feature>
<feature type="binding site" evidence="4">
    <location>
        <begin position="85"/>
        <end position="86"/>
    </location>
    <ligand>
        <name>substrate</name>
    </ligand>
</feature>
<keyword evidence="4" id="KW-0460">Magnesium</keyword>
<dbReference type="UniPathway" id="UPA00008">
    <property type="reaction ID" value="UER00502"/>
</dbReference>
<dbReference type="InterPro" id="IPR043006">
    <property type="entry name" value="AtzD/Barbiturase_RUB"/>
</dbReference>
<dbReference type="EC" id="3.5.2.15" evidence="4"/>
<dbReference type="Gene3D" id="3.30.1330.170">
    <property type="entry name" value="Cyanuric acid hydrolase/Barbiturase, RU A"/>
    <property type="match status" value="1"/>
</dbReference>
<evidence type="ECO:0000256" key="2">
    <source>
        <dbReference type="ARBA" id="ARBA00011881"/>
    </source>
</evidence>